<dbReference type="Proteomes" id="UP000645555">
    <property type="component" value="Unassembled WGS sequence"/>
</dbReference>
<name>A0A918NMA2_9ACTN</name>
<proteinExistence type="predicted"/>
<keyword evidence="2" id="KW-1185">Reference proteome</keyword>
<comment type="caution">
    <text evidence="1">The sequence shown here is derived from an EMBL/GenBank/DDBJ whole genome shotgun (WGS) entry which is preliminary data.</text>
</comment>
<evidence type="ECO:0000313" key="2">
    <source>
        <dbReference type="Proteomes" id="UP000645555"/>
    </source>
</evidence>
<organism evidence="1 2">
    <name type="scientific">Streptomyces fructofermentans</name>
    <dbReference type="NCBI Taxonomy" id="152141"/>
    <lineage>
        <taxon>Bacteria</taxon>
        <taxon>Bacillati</taxon>
        <taxon>Actinomycetota</taxon>
        <taxon>Actinomycetes</taxon>
        <taxon>Kitasatosporales</taxon>
        <taxon>Streptomycetaceae</taxon>
        <taxon>Streptomyces</taxon>
    </lineage>
</organism>
<dbReference type="RefSeq" id="WP_190038276.1">
    <property type="nucleotide sequence ID" value="NZ_BMWD01000022.1"/>
</dbReference>
<protein>
    <submittedName>
        <fullName evidence="1">Uncharacterized protein</fullName>
    </submittedName>
</protein>
<sequence length="133" mass="14428">MTTAVEAETNNLVAALRLPVWNTLAARADTIRRSLPPRPDSAGERYAWLRDLTPEQARRASLLDHLEALCSHLSGRPALGYAPDDPLPDEALQEAEGFNPSLTRLIARYRQTQAAACPAPPPHVSADIPADVS</sequence>
<accession>A0A918NMA2</accession>
<reference evidence="1" key="2">
    <citation type="submission" date="2020-09" db="EMBL/GenBank/DDBJ databases">
        <authorList>
            <person name="Sun Q."/>
            <person name="Ohkuma M."/>
        </authorList>
    </citation>
    <scope>NUCLEOTIDE SEQUENCE</scope>
    <source>
        <strain evidence="1">JCM 4956</strain>
    </source>
</reference>
<evidence type="ECO:0000313" key="1">
    <source>
        <dbReference type="EMBL" id="GGX80362.1"/>
    </source>
</evidence>
<dbReference type="AlphaFoldDB" id="A0A918NMA2"/>
<gene>
    <name evidence="1" type="ORF">GCM10010515_55070</name>
</gene>
<reference evidence="1" key="1">
    <citation type="journal article" date="2014" name="Int. J. Syst. Evol. Microbiol.">
        <title>Complete genome sequence of Corynebacterium casei LMG S-19264T (=DSM 44701T), isolated from a smear-ripened cheese.</title>
        <authorList>
            <consortium name="US DOE Joint Genome Institute (JGI-PGF)"/>
            <person name="Walter F."/>
            <person name="Albersmeier A."/>
            <person name="Kalinowski J."/>
            <person name="Ruckert C."/>
        </authorList>
    </citation>
    <scope>NUCLEOTIDE SEQUENCE</scope>
    <source>
        <strain evidence="1">JCM 4956</strain>
    </source>
</reference>
<dbReference type="EMBL" id="BMWD01000022">
    <property type="protein sequence ID" value="GGX80362.1"/>
    <property type="molecule type" value="Genomic_DNA"/>
</dbReference>